<dbReference type="AlphaFoldDB" id="A0A143PK80"/>
<dbReference type="PANTHER" id="PTHR43799">
    <property type="entry name" value="AMINOTRANSFERASE, PUTATIVE-RELATED"/>
    <property type="match status" value="1"/>
</dbReference>
<dbReference type="InterPro" id="IPR015422">
    <property type="entry name" value="PyrdxlP-dep_Trfase_small"/>
</dbReference>
<keyword evidence="1" id="KW-0032">Aminotransferase</keyword>
<dbReference type="PATRIC" id="fig|1813736.3.peg.2291"/>
<keyword evidence="1" id="KW-0808">Transferase</keyword>
<dbReference type="InterPro" id="IPR015424">
    <property type="entry name" value="PyrdxlP-dep_Trfase"/>
</dbReference>
<proteinExistence type="predicted"/>
<dbReference type="STRING" id="1855912.LuPra_02183"/>
<protein>
    <submittedName>
        <fullName evidence="1">Aminotransferase</fullName>
    </submittedName>
</protein>
<sequence>MSVFGVPFRSVPQLQSLSTADLSSILQDVQRRYDAFRQRALALDLTRGKPASEQLDLSSALLGLPGEDDFLAADKTDTRNYGVLQGLPELRALLAPLFGTVPVQMVIGDNSSLALMHDAIAYSLLKGTVGSERPWVREPRVAFLCPVPGYDRHFSICQDFGIEMIPVPLNADGPDMDVVERLVGEDAAIKGMWCVPKYSNPSGAVYSDAVVERLAAMTTAAPDFRIFWDNAYAVHHLTDERIEIPSLIDACARHGHPHRAFVFGSTSKVTLAGAGVALFASSAENVKWFLGRMGKRSIGGDKVNQLRHVRALRDTAGLLALMDRHRAIVAPKFAAVADAFAAHLGGTGVASWLVPKGGYFISLDVLDGCARDFVKAAKDAGVELTPAGATHPLGQDPHDRTVRIAPTFPDLATVKVAAEGVALSALLVTTSALLAGRGVTTA</sequence>
<dbReference type="GO" id="GO:0004069">
    <property type="term" value="F:L-aspartate:2-oxoglutarate aminotransferase activity"/>
    <property type="evidence" value="ECO:0007669"/>
    <property type="project" value="InterPro"/>
</dbReference>
<evidence type="ECO:0000313" key="1">
    <source>
        <dbReference type="EMBL" id="AMY08975.1"/>
    </source>
</evidence>
<reference evidence="2" key="2">
    <citation type="submission" date="2016-04" db="EMBL/GenBank/DDBJ databases">
        <title>First Complete Genome Sequence of a Subdivision 6 Acidobacterium.</title>
        <authorList>
            <person name="Huang S."/>
            <person name="Vieira S."/>
            <person name="Bunk B."/>
            <person name="Riedel T."/>
            <person name="Sproeer C."/>
            <person name="Overmann J."/>
        </authorList>
    </citation>
    <scope>NUCLEOTIDE SEQUENCE [LARGE SCALE GENOMIC DNA]</scope>
    <source>
        <strain evidence="2">DSM 100886 HEG_-6_39</strain>
    </source>
</reference>
<dbReference type="PANTHER" id="PTHR43799:SF1">
    <property type="entry name" value="ASPARTATE AMINOTRANSFERASE"/>
    <property type="match status" value="1"/>
</dbReference>
<accession>A0A143PK80</accession>
<dbReference type="Proteomes" id="UP000076079">
    <property type="component" value="Chromosome"/>
</dbReference>
<keyword evidence="2" id="KW-1185">Reference proteome</keyword>
<gene>
    <name evidence="1" type="ORF">LuPra_02183</name>
</gene>
<dbReference type="Gene3D" id="3.40.640.10">
    <property type="entry name" value="Type I PLP-dependent aspartate aminotransferase-like (Major domain)"/>
    <property type="match status" value="1"/>
</dbReference>
<reference evidence="1 2" key="1">
    <citation type="journal article" date="2016" name="Genome Announc.">
        <title>First Complete Genome Sequence of a Subdivision 6 Acidobacterium Strain.</title>
        <authorList>
            <person name="Huang S."/>
            <person name="Vieira S."/>
            <person name="Bunk B."/>
            <person name="Riedel T."/>
            <person name="Sproer C."/>
            <person name="Overmann J."/>
        </authorList>
    </citation>
    <scope>NUCLEOTIDE SEQUENCE [LARGE SCALE GENOMIC DNA]</scope>
    <source>
        <strain evidence="2">DSM 100886 HEG_-6_39</strain>
    </source>
</reference>
<dbReference type="KEGG" id="abac:LuPra_02183"/>
<dbReference type="SUPFAM" id="SSF53383">
    <property type="entry name" value="PLP-dependent transferases"/>
    <property type="match status" value="1"/>
</dbReference>
<dbReference type="Gene3D" id="3.90.1150.10">
    <property type="entry name" value="Aspartate Aminotransferase, domain 1"/>
    <property type="match status" value="1"/>
</dbReference>
<dbReference type="EMBL" id="CP015136">
    <property type="protein sequence ID" value="AMY08975.1"/>
    <property type="molecule type" value="Genomic_DNA"/>
</dbReference>
<name>A0A143PK80_LUTPR</name>
<dbReference type="InterPro" id="IPR024551">
    <property type="entry name" value="AspAT_Ic"/>
</dbReference>
<dbReference type="Pfam" id="PF12897">
    <property type="entry name" value="Asp_aminotransf"/>
    <property type="match status" value="1"/>
</dbReference>
<organism evidence="1 2">
    <name type="scientific">Luteitalea pratensis</name>
    <dbReference type="NCBI Taxonomy" id="1855912"/>
    <lineage>
        <taxon>Bacteria</taxon>
        <taxon>Pseudomonadati</taxon>
        <taxon>Acidobacteriota</taxon>
        <taxon>Vicinamibacteria</taxon>
        <taxon>Vicinamibacterales</taxon>
        <taxon>Vicinamibacteraceae</taxon>
        <taxon>Luteitalea</taxon>
    </lineage>
</organism>
<evidence type="ECO:0000313" key="2">
    <source>
        <dbReference type="Proteomes" id="UP000076079"/>
    </source>
</evidence>
<dbReference type="InterPro" id="IPR015421">
    <property type="entry name" value="PyrdxlP-dep_Trfase_major"/>
</dbReference>